<dbReference type="EMBL" id="RJVU01057109">
    <property type="protein sequence ID" value="ROK35765.1"/>
    <property type="molecule type" value="Genomic_DNA"/>
</dbReference>
<evidence type="ECO:0000256" key="1">
    <source>
        <dbReference type="SAM" id="MobiDB-lite"/>
    </source>
</evidence>
<dbReference type="AlphaFoldDB" id="A0A3N0XZB7"/>
<keyword evidence="3" id="KW-1185">Reference proteome</keyword>
<proteinExistence type="predicted"/>
<accession>A0A3N0XZB7</accession>
<dbReference type="Proteomes" id="UP000281406">
    <property type="component" value="Unassembled WGS sequence"/>
</dbReference>
<reference evidence="2 3" key="1">
    <citation type="submission" date="2018-10" db="EMBL/GenBank/DDBJ databases">
        <title>Genome assembly for a Yunnan-Guizhou Plateau 3E fish, Anabarilius grahami (Regan), and its evolutionary and genetic applications.</title>
        <authorList>
            <person name="Jiang W."/>
        </authorList>
    </citation>
    <scope>NUCLEOTIDE SEQUENCE [LARGE SCALE GENOMIC DNA]</scope>
    <source>
        <strain evidence="2">AG-KIZ</strain>
        <tissue evidence="2">Muscle</tissue>
    </source>
</reference>
<feature type="region of interest" description="Disordered" evidence="1">
    <location>
        <begin position="1"/>
        <end position="36"/>
    </location>
</feature>
<name>A0A3N0XZB7_ANAGA</name>
<protein>
    <submittedName>
        <fullName evidence="2">Uncharacterized protein</fullName>
    </submittedName>
</protein>
<sequence>MPIEVASLTTSSKKKDSKSADNFEGKFSQGNKLASKSVSKTPGFFLTDCGSAGCVHVNAVYVRVQSGSIINPVKSGRTGV</sequence>
<organism evidence="2 3">
    <name type="scientific">Anabarilius grahami</name>
    <name type="common">Kanglang fish</name>
    <name type="synonym">Barilius grahami</name>
    <dbReference type="NCBI Taxonomy" id="495550"/>
    <lineage>
        <taxon>Eukaryota</taxon>
        <taxon>Metazoa</taxon>
        <taxon>Chordata</taxon>
        <taxon>Craniata</taxon>
        <taxon>Vertebrata</taxon>
        <taxon>Euteleostomi</taxon>
        <taxon>Actinopterygii</taxon>
        <taxon>Neopterygii</taxon>
        <taxon>Teleostei</taxon>
        <taxon>Ostariophysi</taxon>
        <taxon>Cypriniformes</taxon>
        <taxon>Xenocyprididae</taxon>
        <taxon>Xenocypridinae</taxon>
        <taxon>Xenocypridinae incertae sedis</taxon>
        <taxon>Anabarilius</taxon>
    </lineage>
</organism>
<comment type="caution">
    <text evidence="2">The sequence shown here is derived from an EMBL/GenBank/DDBJ whole genome shotgun (WGS) entry which is preliminary data.</text>
</comment>
<evidence type="ECO:0000313" key="3">
    <source>
        <dbReference type="Proteomes" id="UP000281406"/>
    </source>
</evidence>
<feature type="compositionally biased region" description="Basic and acidic residues" evidence="1">
    <location>
        <begin position="13"/>
        <end position="24"/>
    </location>
</feature>
<gene>
    <name evidence="2" type="ORF">DPX16_17508</name>
</gene>
<evidence type="ECO:0000313" key="2">
    <source>
        <dbReference type="EMBL" id="ROK35765.1"/>
    </source>
</evidence>